<dbReference type="RefSeq" id="WP_168301325.1">
    <property type="nucleotide sequence ID" value="NZ_CP071605.1"/>
</dbReference>
<evidence type="ECO:0000313" key="3">
    <source>
        <dbReference type="Proteomes" id="UP001549077"/>
    </source>
</evidence>
<feature type="region of interest" description="Disordered" evidence="1">
    <location>
        <begin position="45"/>
        <end position="66"/>
    </location>
</feature>
<name>A0ABV2MQ22_9HYPH</name>
<protein>
    <submittedName>
        <fullName evidence="2">Uncharacterized protein</fullName>
    </submittedName>
</protein>
<proteinExistence type="predicted"/>
<keyword evidence="3" id="KW-1185">Reference proteome</keyword>
<evidence type="ECO:0000256" key="1">
    <source>
        <dbReference type="SAM" id="MobiDB-lite"/>
    </source>
</evidence>
<dbReference type="Proteomes" id="UP001549077">
    <property type="component" value="Unassembled WGS sequence"/>
</dbReference>
<evidence type="ECO:0000313" key="2">
    <source>
        <dbReference type="EMBL" id="MET3758501.1"/>
    </source>
</evidence>
<gene>
    <name evidence="2" type="ORF">ABID08_005883</name>
</gene>
<accession>A0ABV2MQ22</accession>
<reference evidence="2 3" key="1">
    <citation type="submission" date="2024-06" db="EMBL/GenBank/DDBJ databases">
        <title>Genomic Encyclopedia of Type Strains, Phase IV (KMG-IV): sequencing the most valuable type-strain genomes for metagenomic binning, comparative biology and taxonomic classification.</title>
        <authorList>
            <person name="Goeker M."/>
        </authorList>
    </citation>
    <scope>NUCLEOTIDE SEQUENCE [LARGE SCALE GENOMIC DNA]</scope>
    <source>
        <strain evidence="2 3">DSM 29288</strain>
    </source>
</reference>
<dbReference type="GeneID" id="91150988"/>
<sequence>MAVSDQCDSRNLLLKALPAESFDMLSADAEIIPLALKQVLVKTDQPNDHVCSKRPRKDPEAHRRSV</sequence>
<organism evidence="2 3">
    <name type="scientific">Rhizobium binae</name>
    <dbReference type="NCBI Taxonomy" id="1138190"/>
    <lineage>
        <taxon>Bacteria</taxon>
        <taxon>Pseudomonadati</taxon>
        <taxon>Pseudomonadota</taxon>
        <taxon>Alphaproteobacteria</taxon>
        <taxon>Hyphomicrobiales</taxon>
        <taxon>Rhizobiaceae</taxon>
        <taxon>Rhizobium/Agrobacterium group</taxon>
        <taxon>Rhizobium</taxon>
    </lineage>
</organism>
<comment type="caution">
    <text evidence="2">The sequence shown here is derived from an EMBL/GenBank/DDBJ whole genome shotgun (WGS) entry which is preliminary data.</text>
</comment>
<dbReference type="EMBL" id="JBEPMY010000030">
    <property type="protein sequence ID" value="MET3758501.1"/>
    <property type="molecule type" value="Genomic_DNA"/>
</dbReference>